<reference evidence="2" key="1">
    <citation type="submission" date="2018-06" db="EMBL/GenBank/DDBJ databases">
        <authorList>
            <person name="Zhirakovskaya E."/>
        </authorList>
    </citation>
    <scope>NUCLEOTIDE SEQUENCE</scope>
</reference>
<evidence type="ECO:0000313" key="2">
    <source>
        <dbReference type="EMBL" id="VAW51234.1"/>
    </source>
</evidence>
<protein>
    <recommendedName>
        <fullName evidence="3">Type II toxin-antitoxin system RelE/ParE family toxin</fullName>
    </recommendedName>
</protein>
<dbReference type="InterPro" id="IPR007712">
    <property type="entry name" value="RelE/ParE_toxin"/>
</dbReference>
<dbReference type="Gene3D" id="3.30.2310.20">
    <property type="entry name" value="RelE-like"/>
    <property type="match status" value="1"/>
</dbReference>
<proteinExistence type="predicted"/>
<dbReference type="Pfam" id="PF05016">
    <property type="entry name" value="ParE_toxin"/>
    <property type="match status" value="1"/>
</dbReference>
<accession>A0A3B0X5M7</accession>
<evidence type="ECO:0008006" key="3">
    <source>
        <dbReference type="Google" id="ProtNLM"/>
    </source>
</evidence>
<keyword evidence="1" id="KW-1277">Toxin-antitoxin system</keyword>
<dbReference type="EMBL" id="UOFD01000026">
    <property type="protein sequence ID" value="VAW51234.1"/>
    <property type="molecule type" value="Genomic_DNA"/>
</dbReference>
<organism evidence="2">
    <name type="scientific">hydrothermal vent metagenome</name>
    <dbReference type="NCBI Taxonomy" id="652676"/>
    <lineage>
        <taxon>unclassified sequences</taxon>
        <taxon>metagenomes</taxon>
        <taxon>ecological metagenomes</taxon>
    </lineage>
</organism>
<name>A0A3B0X5M7_9ZZZZ</name>
<sequence>MQGKFTTSARATQDIKDIYQSTVLKQGKQQAQIYTDGLKSTLQLLADMPDMGRKCSEIRKGYQRHEYARHIIFYKKRDHDILSCAFFTMPWTQYAIYRVETLKMINVSSLKADSKRFQLN</sequence>
<evidence type="ECO:0000256" key="1">
    <source>
        <dbReference type="ARBA" id="ARBA00022649"/>
    </source>
</evidence>
<dbReference type="InterPro" id="IPR035093">
    <property type="entry name" value="RelE/ParE_toxin_dom_sf"/>
</dbReference>
<dbReference type="AlphaFoldDB" id="A0A3B0X5M7"/>
<gene>
    <name evidence="2" type="ORF">MNBD_GAMMA06-1057</name>
</gene>